<reference evidence="3" key="1">
    <citation type="journal article" date="2016" name="Front. Microbiol.">
        <title>Genome Sequence of the Piezophilic, Mesophilic Sulfate-Reducing Bacterium Desulfovibrio indicus J2T.</title>
        <authorList>
            <person name="Cao J."/>
            <person name="Maignien L."/>
            <person name="Shao Z."/>
            <person name="Alain K."/>
            <person name="Jebbar M."/>
        </authorList>
    </citation>
    <scope>NUCLEOTIDE SEQUENCE</scope>
    <source>
        <strain evidence="3">NBRC 103626</strain>
    </source>
</reference>
<gene>
    <name evidence="3" type="primary">gatA_4</name>
    <name evidence="3" type="ORF">NBEOAGPD_4052</name>
</gene>
<evidence type="ECO:0000313" key="3">
    <source>
        <dbReference type="EMBL" id="GJD80809.1"/>
    </source>
</evidence>
<dbReference type="Pfam" id="PF01425">
    <property type="entry name" value="Amidase"/>
    <property type="match status" value="1"/>
</dbReference>
<proteinExistence type="predicted"/>
<dbReference type="Proteomes" id="UP001055108">
    <property type="component" value="Unassembled WGS sequence"/>
</dbReference>
<accession>A0AA37HRR9</accession>
<dbReference type="PANTHER" id="PTHR43372">
    <property type="entry name" value="FATTY-ACID AMIDE HYDROLASE"/>
    <property type="match status" value="1"/>
</dbReference>
<dbReference type="PANTHER" id="PTHR43372:SF4">
    <property type="entry name" value="FATTY-ACID AMIDE HYDROLASE 2"/>
    <property type="match status" value="1"/>
</dbReference>
<evidence type="ECO:0000256" key="1">
    <source>
        <dbReference type="SAM" id="MobiDB-lite"/>
    </source>
</evidence>
<organism evidence="3 4">
    <name type="scientific">Methylobacterium gregans</name>
    <dbReference type="NCBI Taxonomy" id="374424"/>
    <lineage>
        <taxon>Bacteria</taxon>
        <taxon>Pseudomonadati</taxon>
        <taxon>Pseudomonadota</taxon>
        <taxon>Alphaproteobacteria</taxon>
        <taxon>Hyphomicrobiales</taxon>
        <taxon>Methylobacteriaceae</taxon>
        <taxon>Methylobacterium</taxon>
    </lineage>
</organism>
<keyword evidence="4" id="KW-1185">Reference proteome</keyword>
<dbReference type="EMBL" id="BPQM01000113">
    <property type="protein sequence ID" value="GJD80809.1"/>
    <property type="molecule type" value="Genomic_DNA"/>
</dbReference>
<protein>
    <submittedName>
        <fullName evidence="3">Glutamyl-tRNA(Gln) amidotransferase subunit A</fullName>
    </submittedName>
</protein>
<dbReference type="AlphaFoldDB" id="A0AA37HRR9"/>
<name>A0AA37HRR9_9HYPH</name>
<dbReference type="GO" id="GO:0012505">
    <property type="term" value="C:endomembrane system"/>
    <property type="evidence" value="ECO:0007669"/>
    <property type="project" value="TreeGrafter"/>
</dbReference>
<dbReference type="PIRSF" id="PIRSF001221">
    <property type="entry name" value="Amidase_fungi"/>
    <property type="match status" value="1"/>
</dbReference>
<dbReference type="InterPro" id="IPR052739">
    <property type="entry name" value="FAAH2"/>
</dbReference>
<evidence type="ECO:0000259" key="2">
    <source>
        <dbReference type="Pfam" id="PF01425"/>
    </source>
</evidence>
<dbReference type="InterPro" id="IPR036928">
    <property type="entry name" value="AS_sf"/>
</dbReference>
<feature type="compositionally biased region" description="Low complexity" evidence="1">
    <location>
        <begin position="1"/>
        <end position="11"/>
    </location>
</feature>
<comment type="caution">
    <text evidence="3">The sequence shown here is derived from an EMBL/GenBank/DDBJ whole genome shotgun (WGS) entry which is preliminary data.</text>
</comment>
<dbReference type="SUPFAM" id="SSF75304">
    <property type="entry name" value="Amidase signature (AS) enzymes"/>
    <property type="match status" value="1"/>
</dbReference>
<dbReference type="InterPro" id="IPR023631">
    <property type="entry name" value="Amidase_dom"/>
</dbReference>
<evidence type="ECO:0000313" key="4">
    <source>
        <dbReference type="Proteomes" id="UP001055108"/>
    </source>
</evidence>
<reference evidence="3" key="2">
    <citation type="submission" date="2021-08" db="EMBL/GenBank/DDBJ databases">
        <authorList>
            <person name="Tani A."/>
            <person name="Ola A."/>
            <person name="Ogura Y."/>
            <person name="Katsura K."/>
            <person name="Hayashi T."/>
        </authorList>
    </citation>
    <scope>NUCLEOTIDE SEQUENCE</scope>
    <source>
        <strain evidence="3">NBRC 103626</strain>
    </source>
</reference>
<feature type="region of interest" description="Disordered" evidence="1">
    <location>
        <begin position="1"/>
        <end position="23"/>
    </location>
</feature>
<sequence length="505" mass="53966">MRTLPQDLPQDLPDDLPKDLPDDLPEDLAFAPAVTLLDRLARRAVTARALLELHLARIARFPQINAVIFTDLDAARARADAADAALARGERWGPLHGLPMTVKETNNVAGWPTTYGDPALAAHVPARSAVVVDRLLAAGAIIFGKTNVPINALDWQSYNALHGTTRNPWDLARTPGGSSGGATAALAAGLVPLELGSDAGGSIRLPAHFCGVFGHKPTPGIVPNLGNERPGSRLDNDLVVSGPLARSVADLVLALDVIAGPAGPDAAAWRLQLPPPRATGLRGLRVALISDSPVAEVDHRYRDAILDLGRRLRAEGAAVVAEALPFDDHERHHATYLQLLRGAASGRLPQAAFDDAVRRSAVADADASPYVSRTFSAYAQRHRDWIAASEIRAELKRAWSAFFTRFDVVIAPAGVGPAFPIDERRPREERTLAVNGHRIDYNDQLFWAGLATLASLPATAAPIGRIDGLPVGVQIIGPYLEDRTTLAIAAELERLNPFVPPQDLT</sequence>
<feature type="domain" description="Amidase" evidence="2">
    <location>
        <begin position="50"/>
        <end position="486"/>
    </location>
</feature>
<dbReference type="NCBIfam" id="NF004816">
    <property type="entry name" value="PRK06170.1"/>
    <property type="match status" value="1"/>
</dbReference>
<dbReference type="Gene3D" id="3.90.1300.10">
    <property type="entry name" value="Amidase signature (AS) domain"/>
    <property type="match status" value="1"/>
</dbReference>